<dbReference type="GO" id="GO:0006351">
    <property type="term" value="P:DNA-templated transcription"/>
    <property type="evidence" value="ECO:0007669"/>
    <property type="project" value="UniProtKB-UniRule"/>
</dbReference>
<dbReference type="EC" id="2.7.7.6" evidence="5"/>
<keyword evidence="7" id="KW-1185">Reference proteome</keyword>
<evidence type="ECO:0000256" key="2">
    <source>
        <dbReference type="ARBA" id="ARBA00022679"/>
    </source>
</evidence>
<comment type="caution">
    <text evidence="6">The sequence shown here is derived from an EMBL/GenBank/DDBJ whole genome shotgun (WGS) entry which is preliminary data.</text>
</comment>
<sequence length="69" mass="8342">MIYKVLYQESKQEVPIRENTKTLYMEADSERVVRKNLADRQYNIEFIQGLEGDFLNYEKSSENFKMEKI</sequence>
<dbReference type="HAMAP" id="MF_01553">
    <property type="entry name" value="RNApol_bact_RpoY"/>
    <property type="match status" value="1"/>
</dbReference>
<dbReference type="Proteomes" id="UP000295416">
    <property type="component" value="Unassembled WGS sequence"/>
</dbReference>
<keyword evidence="2 5" id="KW-0808">Transferase</keyword>
<evidence type="ECO:0000256" key="1">
    <source>
        <dbReference type="ARBA" id="ARBA00022478"/>
    </source>
</evidence>
<protein>
    <recommendedName>
        <fullName evidence="5">DNA-directed RNA polymerase subunit epsilon</fullName>
        <shortName evidence="5">RNAP epsilon subunit</shortName>
        <ecNumber evidence="5">2.7.7.6</ecNumber>
    </recommendedName>
    <alternativeName>
        <fullName evidence="5">RNA polymerase epsilon subunit</fullName>
    </alternativeName>
    <alternativeName>
        <fullName evidence="5">Transcriptase subunit epsilon</fullName>
    </alternativeName>
</protein>
<evidence type="ECO:0000313" key="7">
    <source>
        <dbReference type="Proteomes" id="UP000295416"/>
    </source>
</evidence>
<dbReference type="InterPro" id="IPR009907">
    <property type="entry name" value="RpoY"/>
</dbReference>
<evidence type="ECO:0000313" key="6">
    <source>
        <dbReference type="EMBL" id="TCP30531.1"/>
    </source>
</evidence>
<comment type="subunit">
    <text evidence="5">RNAP is composed of a core of 2 alpha, a beta and a beta' subunit. The core is associated with a delta subunit, and at least one of epsilon or omega. When a sigma factor is associated with the core the holoenzyme is formed, which can initiate transcription.</text>
</comment>
<dbReference type="AlphaFoldDB" id="A0A4R2P8Z6"/>
<evidence type="ECO:0000256" key="4">
    <source>
        <dbReference type="ARBA" id="ARBA00023163"/>
    </source>
</evidence>
<dbReference type="GO" id="GO:0003677">
    <property type="term" value="F:DNA binding"/>
    <property type="evidence" value="ECO:0007669"/>
    <property type="project" value="UniProtKB-UniRule"/>
</dbReference>
<reference evidence="6 7" key="1">
    <citation type="submission" date="2019-03" db="EMBL/GenBank/DDBJ databases">
        <title>Genomic Encyclopedia of Type Strains, Phase IV (KMG-IV): sequencing the most valuable type-strain genomes for metagenomic binning, comparative biology and taxonomic classification.</title>
        <authorList>
            <person name="Goeker M."/>
        </authorList>
    </citation>
    <scope>NUCLEOTIDE SEQUENCE [LARGE SCALE GENOMIC DNA]</scope>
    <source>
        <strain evidence="6 7">DSM 19377</strain>
    </source>
</reference>
<evidence type="ECO:0000256" key="5">
    <source>
        <dbReference type="HAMAP-Rule" id="MF_01553"/>
    </source>
</evidence>
<dbReference type="GO" id="GO:0003899">
    <property type="term" value="F:DNA-directed RNA polymerase activity"/>
    <property type="evidence" value="ECO:0007669"/>
    <property type="project" value="UniProtKB-UniRule"/>
</dbReference>
<accession>A0A4R2P8Z6</accession>
<proteinExistence type="inferred from homology"/>
<gene>
    <name evidence="5" type="primary">rpoY</name>
    <name evidence="6" type="ORF">EV207_10560</name>
</gene>
<organism evidence="6 7">
    <name type="scientific">Scopulibacillus darangshiensis</name>
    <dbReference type="NCBI Taxonomy" id="442528"/>
    <lineage>
        <taxon>Bacteria</taxon>
        <taxon>Bacillati</taxon>
        <taxon>Bacillota</taxon>
        <taxon>Bacilli</taxon>
        <taxon>Bacillales</taxon>
        <taxon>Sporolactobacillaceae</taxon>
        <taxon>Scopulibacillus</taxon>
    </lineage>
</organism>
<evidence type="ECO:0000256" key="3">
    <source>
        <dbReference type="ARBA" id="ARBA00022695"/>
    </source>
</evidence>
<dbReference type="Gene3D" id="3.10.20.730">
    <property type="entry name" value="RNAP, epsilon subunit-like"/>
    <property type="match status" value="1"/>
</dbReference>
<dbReference type="NCBIfam" id="NF010188">
    <property type="entry name" value="PRK13667.1"/>
    <property type="match status" value="1"/>
</dbReference>
<keyword evidence="3 5" id="KW-0548">Nucleotidyltransferase</keyword>
<comment type="function">
    <text evidence="5">A non-essential component of RNA polymerase (RNAP).</text>
</comment>
<comment type="similarity">
    <text evidence="5">Belongs to the RNA polymerase subunit epsilon family.</text>
</comment>
<keyword evidence="4 5" id="KW-0804">Transcription</keyword>
<dbReference type="GO" id="GO:0000428">
    <property type="term" value="C:DNA-directed RNA polymerase complex"/>
    <property type="evidence" value="ECO:0007669"/>
    <property type="project" value="UniProtKB-KW"/>
</dbReference>
<dbReference type="OrthoDB" id="2147503at2"/>
<dbReference type="EMBL" id="SLXK01000005">
    <property type="protein sequence ID" value="TCP30531.1"/>
    <property type="molecule type" value="Genomic_DNA"/>
</dbReference>
<dbReference type="Pfam" id="PF07288">
    <property type="entry name" value="RpoY"/>
    <property type="match status" value="1"/>
</dbReference>
<name>A0A4R2P8Z6_9BACL</name>
<dbReference type="RefSeq" id="WP_132744470.1">
    <property type="nucleotide sequence ID" value="NZ_SLXK01000005.1"/>
</dbReference>
<keyword evidence="1 5" id="KW-0240">DNA-directed RNA polymerase</keyword>
<comment type="catalytic activity">
    <reaction evidence="5">
        <text>RNA(n) + a ribonucleoside 5'-triphosphate = RNA(n+1) + diphosphate</text>
        <dbReference type="Rhea" id="RHEA:21248"/>
        <dbReference type="Rhea" id="RHEA-COMP:14527"/>
        <dbReference type="Rhea" id="RHEA-COMP:17342"/>
        <dbReference type="ChEBI" id="CHEBI:33019"/>
        <dbReference type="ChEBI" id="CHEBI:61557"/>
        <dbReference type="ChEBI" id="CHEBI:140395"/>
        <dbReference type="EC" id="2.7.7.6"/>
    </reaction>
</comment>